<sequence length="346" mass="37501">MTSSANPKFFQVLPTRSLSSVPATPGEAARIRTRVRKSTLPGQVSSSAWEPLKERIRDRRPDLSTSRINALFTSLQGTLEQLLTENWQRTQRVIADAAGEALAIAIVGSLSESPVVVTRLMTEIDDAMLSDELHRREEGARMSPVPVSSCSEAMLATLSTREITRIEPALDEMERQPAHPGVLDYACTVTVKALVRERCASLVPPVRMKIEKELSFELSAASEVTTAAPKDPAVSPEASDDNVEAAKRALHDNDVEAMIGILSRLPGCSATLAREAITGRNARAITALGWKLGLPASLTSALQIHLALIPPTRAILPAPDGEYALTPREMNWQLDFLRDKCLAVAA</sequence>
<evidence type="ECO:0000313" key="2">
    <source>
        <dbReference type="Proteomes" id="UP000635278"/>
    </source>
</evidence>
<reference evidence="1 2" key="1">
    <citation type="journal article" date="2020" name="Int. J. Syst. Evol. Microbiol.">
        <title>Novel acetic acid bacteria from cider fermentations: Acetobacter conturbans sp. nov. and Acetobacter fallax sp. nov.</title>
        <authorList>
            <person name="Sombolestani A.S."/>
            <person name="Cleenwerck I."/>
            <person name="Cnockaert M."/>
            <person name="Borremans W."/>
            <person name="Wieme A.D."/>
            <person name="De Vuyst L."/>
            <person name="Vandamme P."/>
        </authorList>
    </citation>
    <scope>NUCLEOTIDE SEQUENCE [LARGE SCALE GENOMIC DNA]</scope>
    <source>
        <strain evidence="1 2">LMG 30640</strain>
    </source>
</reference>
<proteinExistence type="predicted"/>
<evidence type="ECO:0000313" key="1">
    <source>
        <dbReference type="EMBL" id="NHN84627.1"/>
    </source>
</evidence>
<protein>
    <recommendedName>
        <fullName evidence="3">DUF222 domain-containing protein</fullName>
    </recommendedName>
</protein>
<gene>
    <name evidence="1" type="ORF">GOB93_08205</name>
</gene>
<keyword evidence="2" id="KW-1185">Reference proteome</keyword>
<dbReference type="EMBL" id="WOTB01000008">
    <property type="protein sequence ID" value="NHN84627.1"/>
    <property type="molecule type" value="Genomic_DNA"/>
</dbReference>
<organism evidence="1 2">
    <name type="scientific">Acetobacter musti</name>
    <dbReference type="NCBI Taxonomy" id="864732"/>
    <lineage>
        <taxon>Bacteria</taxon>
        <taxon>Pseudomonadati</taxon>
        <taxon>Pseudomonadota</taxon>
        <taxon>Alphaproteobacteria</taxon>
        <taxon>Acetobacterales</taxon>
        <taxon>Acetobacteraceae</taxon>
        <taxon>Acetobacter</taxon>
    </lineage>
</organism>
<dbReference type="RefSeq" id="WP_173583013.1">
    <property type="nucleotide sequence ID" value="NZ_WOTB01000008.1"/>
</dbReference>
<comment type="caution">
    <text evidence="1">The sequence shown here is derived from an EMBL/GenBank/DDBJ whole genome shotgun (WGS) entry which is preliminary data.</text>
</comment>
<accession>A0ABX0JPC1</accession>
<dbReference type="Proteomes" id="UP000635278">
    <property type="component" value="Unassembled WGS sequence"/>
</dbReference>
<evidence type="ECO:0008006" key="3">
    <source>
        <dbReference type="Google" id="ProtNLM"/>
    </source>
</evidence>
<name>A0ABX0JPC1_9PROT</name>